<evidence type="ECO:0000256" key="8">
    <source>
        <dbReference type="ARBA" id="ARBA00022989"/>
    </source>
</evidence>
<proteinExistence type="inferred from homology"/>
<comment type="similarity">
    <text evidence="2">Belongs to the ABC transporter superfamily. Drug exporter-2 (TC 3.A.1.117) family.</text>
</comment>
<keyword evidence="5 11" id="KW-0812">Transmembrane</keyword>
<evidence type="ECO:0000256" key="6">
    <source>
        <dbReference type="ARBA" id="ARBA00022741"/>
    </source>
</evidence>
<dbReference type="CDD" id="cd03223">
    <property type="entry name" value="ABCD_peroxisomal_ALDP"/>
    <property type="match status" value="1"/>
</dbReference>
<protein>
    <recommendedName>
        <fullName evidence="3">ABC-type xenobiotic transporter</fullName>
        <ecNumber evidence="3">7.6.2.2</ecNumber>
    </recommendedName>
</protein>
<gene>
    <name evidence="14" type="ORF">HA49_00990</name>
</gene>
<keyword evidence="4" id="KW-0813">Transport</keyword>
<dbReference type="Gene3D" id="1.20.1560.10">
    <property type="entry name" value="ABC transporter type 1, transmembrane domain"/>
    <property type="match status" value="1"/>
</dbReference>
<accession>A0A095TUM8</accession>
<evidence type="ECO:0000256" key="11">
    <source>
        <dbReference type="SAM" id="Phobius"/>
    </source>
</evidence>
<sequence length="587" mass="66952">MSMQKTESNNKNFKINALFFRRVWKLYRMYWLRKTAWKSWVLLGLLGAVMAGYTYSGASFSVMTREATDALVAKHQDEYIKFIILLSVYGFFRSLLTSLMPLIEGLINIRWWPWLAKDTIGKLLYKNNYYNIQYDSPIDNIDQRIEEEISPVCSALVENPRAVIGSVGDTIVQASILYTLSPQLITLVLGYTLFRFFVTYFIYRPAIRQIFNIKIAEGDFRYSLMQTRNNAEQIALLRGEKAETSSIHGFLGQAINKTMINVRYQWVIGMTSSIIMLLWDVLPMLILVPWYFKGHMSYGEVMQGVASASMMMMSFSILTFQIPQIINVAPSITRLAEVQESNERNMSGGKHPENCIIRAVGNSLKITGLTIYIPGTKNLLLNDFNFELSPDKSGRQNIVIMGKTGSGKSSLFRVLSGLWFEGKGVVELPPEKDIFFLPQRPYLISGSLRDQFCYPFPVSAYNDEQLLAVIQLVNLSEMVNQYGSLDSVENWKNCLSLGEQQRIALARVILAKPGYVFLDEATSALDPDTEANIYYQLFNMNINIITIAHNDTVIKYHHYLLQLHSDGEWTIENLLLPSNEIEPGLKK</sequence>
<dbReference type="RefSeq" id="WP_038015684.1">
    <property type="nucleotide sequence ID" value="NZ_JPKR02000005.1"/>
</dbReference>
<dbReference type="EC" id="7.6.2.2" evidence="3"/>
<dbReference type="PROSITE" id="PS50929">
    <property type="entry name" value="ABC_TM1F"/>
    <property type="match status" value="1"/>
</dbReference>
<feature type="domain" description="ABC transporter" evidence="12">
    <location>
        <begin position="364"/>
        <end position="583"/>
    </location>
</feature>
<keyword evidence="6" id="KW-0547">Nucleotide-binding</keyword>
<dbReference type="PROSITE" id="PS00211">
    <property type="entry name" value="ABC_TRANSPORTER_1"/>
    <property type="match status" value="1"/>
</dbReference>
<dbReference type="OrthoDB" id="9810134at2"/>
<dbReference type="InterPro" id="IPR003593">
    <property type="entry name" value="AAA+_ATPase"/>
</dbReference>
<evidence type="ECO:0000256" key="1">
    <source>
        <dbReference type="ARBA" id="ARBA00004651"/>
    </source>
</evidence>
<comment type="caution">
    <text evidence="14">The sequence shown here is derived from an EMBL/GenBank/DDBJ whole genome shotgun (WGS) entry which is preliminary data.</text>
</comment>
<evidence type="ECO:0000313" key="14">
    <source>
        <dbReference type="EMBL" id="KGD80274.1"/>
    </source>
</evidence>
<dbReference type="InterPro" id="IPR003439">
    <property type="entry name" value="ABC_transporter-like_ATP-bd"/>
</dbReference>
<evidence type="ECO:0000256" key="10">
    <source>
        <dbReference type="ARBA" id="ARBA00034018"/>
    </source>
</evidence>
<keyword evidence="15" id="KW-1185">Reference proteome</keyword>
<feature type="transmembrane region" description="Helical" evidence="11">
    <location>
        <begin position="266"/>
        <end position="292"/>
    </location>
</feature>
<comment type="catalytic activity">
    <reaction evidence="10">
        <text>ATP + H2O + xenobioticSide 1 = ADP + phosphate + xenobioticSide 2.</text>
        <dbReference type="EC" id="7.6.2.2"/>
    </reaction>
</comment>
<dbReference type="Proteomes" id="UP000029577">
    <property type="component" value="Unassembled WGS sequence"/>
</dbReference>
<dbReference type="PROSITE" id="PS50893">
    <property type="entry name" value="ABC_TRANSPORTER_2"/>
    <property type="match status" value="1"/>
</dbReference>
<dbReference type="AlphaFoldDB" id="A0A095TUM8"/>
<comment type="subcellular location">
    <subcellularLocation>
        <location evidence="1">Cell membrane</location>
        <topology evidence="1">Multi-pass membrane protein</topology>
    </subcellularLocation>
</comment>
<evidence type="ECO:0000256" key="7">
    <source>
        <dbReference type="ARBA" id="ARBA00022840"/>
    </source>
</evidence>
<dbReference type="GO" id="GO:0008559">
    <property type="term" value="F:ABC-type xenobiotic transporter activity"/>
    <property type="evidence" value="ECO:0007669"/>
    <property type="project" value="UniProtKB-EC"/>
</dbReference>
<dbReference type="SUPFAM" id="SSF52540">
    <property type="entry name" value="P-loop containing nucleoside triphosphate hydrolases"/>
    <property type="match status" value="1"/>
</dbReference>
<keyword evidence="7" id="KW-0067">ATP-binding</keyword>
<dbReference type="InterPro" id="IPR050835">
    <property type="entry name" value="ABC_transporter_sub-D"/>
</dbReference>
<dbReference type="PANTHER" id="PTHR11384">
    <property type="entry name" value="ATP-BINDING CASSETTE, SUB-FAMILY D MEMBER"/>
    <property type="match status" value="1"/>
</dbReference>
<evidence type="ECO:0000256" key="5">
    <source>
        <dbReference type="ARBA" id="ARBA00022692"/>
    </source>
</evidence>
<evidence type="ECO:0000256" key="2">
    <source>
        <dbReference type="ARBA" id="ARBA00006526"/>
    </source>
</evidence>
<evidence type="ECO:0000256" key="9">
    <source>
        <dbReference type="ARBA" id="ARBA00023136"/>
    </source>
</evidence>
<organism evidence="14 15">
    <name type="scientific">Tatumella morbirosei</name>
    <dbReference type="NCBI Taxonomy" id="642227"/>
    <lineage>
        <taxon>Bacteria</taxon>
        <taxon>Pseudomonadati</taxon>
        <taxon>Pseudomonadota</taxon>
        <taxon>Gammaproteobacteria</taxon>
        <taxon>Enterobacterales</taxon>
        <taxon>Erwiniaceae</taxon>
        <taxon>Tatumella</taxon>
    </lineage>
</organism>
<feature type="domain" description="ABC transmembrane type-1" evidence="13">
    <location>
        <begin position="45"/>
        <end position="327"/>
    </location>
</feature>
<dbReference type="PANTHER" id="PTHR11384:SF59">
    <property type="entry name" value="LYSOSOMAL COBALAMIN TRANSPORTER ABCD4"/>
    <property type="match status" value="1"/>
</dbReference>
<dbReference type="GO" id="GO:0005524">
    <property type="term" value="F:ATP binding"/>
    <property type="evidence" value="ECO:0007669"/>
    <property type="project" value="UniProtKB-KW"/>
</dbReference>
<feature type="transmembrane region" description="Helical" evidence="11">
    <location>
        <begin position="184"/>
        <end position="203"/>
    </location>
</feature>
<keyword evidence="9 11" id="KW-0472">Membrane</keyword>
<evidence type="ECO:0000313" key="15">
    <source>
        <dbReference type="Proteomes" id="UP000029577"/>
    </source>
</evidence>
<evidence type="ECO:0000256" key="3">
    <source>
        <dbReference type="ARBA" id="ARBA00012191"/>
    </source>
</evidence>
<dbReference type="eggNOG" id="COG4178">
    <property type="taxonomic scope" value="Bacteria"/>
</dbReference>
<dbReference type="InterPro" id="IPR027417">
    <property type="entry name" value="P-loop_NTPase"/>
</dbReference>
<dbReference type="SMART" id="SM00382">
    <property type="entry name" value="AAA"/>
    <property type="match status" value="1"/>
</dbReference>
<dbReference type="InterPro" id="IPR036640">
    <property type="entry name" value="ABC1_TM_sf"/>
</dbReference>
<dbReference type="SUPFAM" id="SSF90123">
    <property type="entry name" value="ABC transporter transmembrane region"/>
    <property type="match status" value="1"/>
</dbReference>
<evidence type="ECO:0000256" key="4">
    <source>
        <dbReference type="ARBA" id="ARBA00022448"/>
    </source>
</evidence>
<evidence type="ECO:0000259" key="13">
    <source>
        <dbReference type="PROSITE" id="PS50929"/>
    </source>
</evidence>
<dbReference type="GO" id="GO:0005886">
    <property type="term" value="C:plasma membrane"/>
    <property type="evidence" value="ECO:0007669"/>
    <property type="project" value="UniProtKB-SubCell"/>
</dbReference>
<dbReference type="Gene3D" id="3.40.50.300">
    <property type="entry name" value="P-loop containing nucleotide triphosphate hydrolases"/>
    <property type="match status" value="1"/>
</dbReference>
<name>A0A095TUM8_9GAMM</name>
<dbReference type="InterPro" id="IPR017871">
    <property type="entry name" value="ABC_transporter-like_CS"/>
</dbReference>
<dbReference type="Pfam" id="PF06472">
    <property type="entry name" value="ABC_membrane_2"/>
    <property type="match status" value="1"/>
</dbReference>
<keyword evidence="8 11" id="KW-1133">Transmembrane helix</keyword>
<dbReference type="STRING" id="642227.HA49_00990"/>
<evidence type="ECO:0000259" key="12">
    <source>
        <dbReference type="PROSITE" id="PS50893"/>
    </source>
</evidence>
<dbReference type="GO" id="GO:0016887">
    <property type="term" value="F:ATP hydrolysis activity"/>
    <property type="evidence" value="ECO:0007669"/>
    <property type="project" value="InterPro"/>
</dbReference>
<dbReference type="Pfam" id="PF00005">
    <property type="entry name" value="ABC_tran"/>
    <property type="match status" value="1"/>
</dbReference>
<dbReference type="EMBL" id="JPKR02000005">
    <property type="protein sequence ID" value="KGD80274.1"/>
    <property type="molecule type" value="Genomic_DNA"/>
</dbReference>
<reference evidence="14" key="1">
    <citation type="submission" date="2014-12" db="EMBL/GenBank/DDBJ databases">
        <title>The draft genome of the Tatumella morbirosei type strain, LMG23360T isolated from pineapple rot.</title>
        <authorList>
            <person name="Smits T.H."/>
            <person name="Palmer M."/>
            <person name="Venter S.N."/>
            <person name="Duffy B."/>
            <person name="Steenkamp E.T."/>
            <person name="Chan W.Y."/>
            <person name="Coutinho T.A."/>
            <person name="Coetzee M.P."/>
            <person name="De Maayer P."/>
        </authorList>
    </citation>
    <scope>NUCLEOTIDE SEQUENCE [LARGE SCALE GENOMIC DNA]</scope>
    <source>
        <strain evidence="14">LMG 23360</strain>
    </source>
</reference>
<dbReference type="InterPro" id="IPR011527">
    <property type="entry name" value="ABC1_TM_dom"/>
</dbReference>
<feature type="transmembrane region" description="Helical" evidence="11">
    <location>
        <begin position="80"/>
        <end position="103"/>
    </location>
</feature>